<organism evidence="4 5">
    <name type="scientific">Metarhizium robertsii (strain ARSEF 23 / ATCC MYA-3075)</name>
    <name type="common">Metarhizium anisopliae (strain ARSEF 23)</name>
    <dbReference type="NCBI Taxonomy" id="655844"/>
    <lineage>
        <taxon>Eukaryota</taxon>
        <taxon>Fungi</taxon>
        <taxon>Dikarya</taxon>
        <taxon>Ascomycota</taxon>
        <taxon>Pezizomycotina</taxon>
        <taxon>Sordariomycetes</taxon>
        <taxon>Hypocreomycetidae</taxon>
        <taxon>Hypocreales</taxon>
        <taxon>Clavicipitaceae</taxon>
        <taxon>Metarhizium</taxon>
    </lineage>
</organism>
<dbReference type="EMBL" id="ADNJ02000001">
    <property type="protein sequence ID" value="EFZ00087.2"/>
    <property type="molecule type" value="Genomic_DNA"/>
</dbReference>
<dbReference type="AlphaFoldDB" id="E9EYB6"/>
<proteinExistence type="predicted"/>
<dbReference type="PANTHER" id="PTHR43147:SF2">
    <property type="entry name" value="NADP-DEPENDENT OXIDOREDUCTASE DOMAIN-CONTAINING PROTEIN"/>
    <property type="match status" value="1"/>
</dbReference>
<feature type="compositionally biased region" description="Polar residues" evidence="2">
    <location>
        <begin position="15"/>
        <end position="26"/>
    </location>
</feature>
<protein>
    <submittedName>
        <fullName evidence="4">Aldo/keto reductase</fullName>
    </submittedName>
</protein>
<reference evidence="4 5" key="2">
    <citation type="journal article" date="2014" name="Proc. Natl. Acad. Sci. U.S.A.">
        <title>Trajectory and genomic determinants of fungal-pathogen speciation and host adaptation.</title>
        <authorList>
            <person name="Hu X."/>
            <person name="Xiao G."/>
            <person name="Zheng P."/>
            <person name="Shang Y."/>
            <person name="Su Y."/>
            <person name="Zhang X."/>
            <person name="Liu X."/>
            <person name="Zhan S."/>
            <person name="St Leger R.J."/>
            <person name="Wang C."/>
        </authorList>
    </citation>
    <scope>GENOME REANNOTATION</scope>
    <source>
        <strain evidence="5">ARSEF 23 / ATCC MYA-3075</strain>
    </source>
</reference>
<dbReference type="Proteomes" id="UP000002498">
    <property type="component" value="Unassembled WGS sequence"/>
</dbReference>
<reference evidence="4 5" key="1">
    <citation type="journal article" date="2011" name="PLoS Genet.">
        <title>Genome sequencing and comparative transcriptomics of the model entomopathogenic fungi Metarhizium anisopliae and M. acridum.</title>
        <authorList>
            <person name="Gao Q."/>
            <person name="Jin K."/>
            <person name="Ying S.H."/>
            <person name="Zhang Y."/>
            <person name="Xiao G."/>
            <person name="Shang Y."/>
            <person name="Duan Z."/>
            <person name="Hu X."/>
            <person name="Xie X.Q."/>
            <person name="Zhou G."/>
            <person name="Peng G."/>
            <person name="Luo Z."/>
            <person name="Huang W."/>
            <person name="Wang B."/>
            <person name="Fang W."/>
            <person name="Wang S."/>
            <person name="Zhong Y."/>
            <person name="Ma L.J."/>
            <person name="St Leger R.J."/>
            <person name="Zhao G.P."/>
            <person name="Pei Y."/>
            <person name="Feng M.G."/>
            <person name="Xia Y."/>
            <person name="Wang C."/>
        </authorList>
    </citation>
    <scope>NUCLEOTIDE SEQUENCE [LARGE SCALE GENOMIC DNA]</scope>
    <source>
        <strain evidence="5">ARSEF 23 / ATCC MYA-3075</strain>
    </source>
</reference>
<evidence type="ECO:0000259" key="3">
    <source>
        <dbReference type="Pfam" id="PF00248"/>
    </source>
</evidence>
<dbReference type="InterPro" id="IPR036812">
    <property type="entry name" value="NAD(P)_OxRdtase_dom_sf"/>
</dbReference>
<feature type="compositionally biased region" description="Polar residues" evidence="2">
    <location>
        <begin position="505"/>
        <end position="532"/>
    </location>
</feature>
<dbReference type="Gene3D" id="3.20.20.100">
    <property type="entry name" value="NADP-dependent oxidoreductase domain"/>
    <property type="match status" value="1"/>
</dbReference>
<dbReference type="RefSeq" id="XP_007820717.2">
    <property type="nucleotide sequence ID" value="XM_007822526.2"/>
</dbReference>
<evidence type="ECO:0000256" key="1">
    <source>
        <dbReference type="ARBA" id="ARBA00023002"/>
    </source>
</evidence>
<evidence type="ECO:0000313" key="5">
    <source>
        <dbReference type="Proteomes" id="UP000002498"/>
    </source>
</evidence>
<name>E9EYB6_METRA</name>
<feature type="domain" description="NADP-dependent oxidoreductase" evidence="3">
    <location>
        <begin position="539"/>
        <end position="649"/>
    </location>
</feature>
<evidence type="ECO:0000256" key="2">
    <source>
        <dbReference type="SAM" id="MobiDB-lite"/>
    </source>
</evidence>
<dbReference type="HOGENOM" id="CLU_036199_0_0_1"/>
<dbReference type="PANTHER" id="PTHR43147">
    <property type="entry name" value="PROTEIN TAS"/>
    <property type="match status" value="1"/>
</dbReference>
<dbReference type="Pfam" id="PF00248">
    <property type="entry name" value="Aldo_ket_red"/>
    <property type="match status" value="1"/>
</dbReference>
<dbReference type="GO" id="GO:0016491">
    <property type="term" value="F:oxidoreductase activity"/>
    <property type="evidence" value="ECO:0007669"/>
    <property type="project" value="UniProtKB-KW"/>
</dbReference>
<feature type="region of interest" description="Disordered" evidence="2">
    <location>
        <begin position="496"/>
        <end position="533"/>
    </location>
</feature>
<feature type="region of interest" description="Disordered" evidence="2">
    <location>
        <begin position="15"/>
        <end position="85"/>
    </location>
</feature>
<accession>E9EYB6</accession>
<dbReference type="SUPFAM" id="SSF51430">
    <property type="entry name" value="NAD(P)-linked oxidoreductase"/>
    <property type="match status" value="1"/>
</dbReference>
<sequence length="677" mass="74758">MGGHVNVLDDVLISNCNQHGPGQPRTTEPAKLNPSSAARLPPFVSPGAPLPRPRDPETLRRTRPFAPPRNTAPAHRGRQAVSSPRHMLPRMHRVSCPHEMPVLVEARQRIPHLVRPPLCFSSSTIKCLTCPPISLTHFVDSVIQARASWTAQSPLSQNVDKFAGDTVQAMQALKESAPEKSTKLKEDLQALLASFASCQTYCASSRLEYPFGRAERQARDTLQLFFADAAAIQQASSTHGDRIIHLASPPAGAVEKFTLGNRRLPRLFNGLWQLSSPAFGVGNWHQQQRKLVKLVEAGLVAADMADHYGDAELVYGDFRNRLPAATQAELYAATKWCVFKPLNTPVTTERARRLAPIPLVRRTSVLLLTPFSPESQTAVFTNVQYEAKEYLQILHELIGITKSHPEYLSAVGLCNFDAEHTDEICRYLMDKTGEVGIVSNQVQVRPPAPTTDLRFRPIYRKTDQLTEAVLAHRHPPLDGHDASLRAVQPQTPHLRLPGAFLSPPAQKSNKATSLTRRPSLVRNNGQLTSSLSPPKKCGGLLTEKWLNQPPPDIYSPSNPLNPSQRKYLDMINHWGTWQEFQSLLGTLSLLATKYNVSIADVASRWVLQQPSVGAVLVGTRLGVSDRCADALHVFGWNLSNADIMAIDAFAHGNNGEKLHAVYQKIGDCGQEYRGMRA</sequence>
<gene>
    <name evidence="4" type="ORF">MAA_05015</name>
</gene>
<dbReference type="OrthoDB" id="686384at2759"/>
<keyword evidence="1" id="KW-0560">Oxidoreductase</keyword>
<keyword evidence="5" id="KW-1185">Reference proteome</keyword>
<evidence type="ECO:0000313" key="4">
    <source>
        <dbReference type="EMBL" id="EFZ00087.2"/>
    </source>
</evidence>
<dbReference type="InterPro" id="IPR023210">
    <property type="entry name" value="NADP_OxRdtase_dom"/>
</dbReference>
<dbReference type="KEGG" id="maj:MAA_05015"/>
<comment type="caution">
    <text evidence="4">The sequence shown here is derived from an EMBL/GenBank/DDBJ whole genome shotgun (WGS) entry which is preliminary data.</text>
</comment>
<dbReference type="GeneID" id="19259301"/>